<dbReference type="Gene3D" id="3.90.550.10">
    <property type="entry name" value="Spore Coat Polysaccharide Biosynthesis Protein SpsA, Chain A"/>
    <property type="match status" value="1"/>
</dbReference>
<keyword evidence="2" id="KW-1185">Reference proteome</keyword>
<evidence type="ECO:0000313" key="1">
    <source>
        <dbReference type="EMBL" id="GMN90430.1"/>
    </source>
</evidence>
<dbReference type="EMBL" id="BTHG01000010">
    <property type="protein sequence ID" value="GMN90430.1"/>
    <property type="molecule type" value="Genomic_DNA"/>
</dbReference>
<protein>
    <submittedName>
        <fullName evidence="1">Uncharacterized protein</fullName>
    </submittedName>
</protein>
<gene>
    <name evidence="1" type="ORF">fsci_19180</name>
</gene>
<evidence type="ECO:0000313" key="2">
    <source>
        <dbReference type="Proteomes" id="UP001628164"/>
    </source>
</evidence>
<dbReference type="InterPro" id="IPR029044">
    <property type="entry name" value="Nucleotide-diphossugar_trans"/>
</dbReference>
<dbReference type="RefSeq" id="WP_407878113.1">
    <property type="nucleotide sequence ID" value="NZ_BTHG01000010.1"/>
</dbReference>
<proteinExistence type="predicted"/>
<reference evidence="1 2" key="1">
    <citation type="journal article" date="2024" name="Dis. Aquat. Organ.">
        <title>Francisella sciaenopsi sp. nov. isolated from diseased red drum Sciaenops ocellatus in Florida, USA.</title>
        <authorList>
            <person name="Kawahara M."/>
            <person name="Cody T.T."/>
            <person name="Yanong R.P.E."/>
            <person name="Henderson E."/>
            <person name="Yazdi Z."/>
            <person name="Soto E."/>
        </authorList>
    </citation>
    <scope>NUCLEOTIDE SEQUENCE [LARGE SCALE GENOMIC DNA]</scope>
    <source>
        <strain evidence="1 2">R22-20-7</strain>
    </source>
</reference>
<sequence>MGKYINKISNKYDVYSGLPEFGYELIATLPYVYSLYLKNVLNSTVSGLDTACLYYFSTNHTEIQSKRSFDNVVQLRKESFPSIRIHAAELDWDNFSPPPLQEFYADKAIKFSKPTIVISNRRNLEWGKQPRNYLSENTLLKLFELLNNTYQIIYIDSAHFGADYEDHVEFMDGNVSQKYLDNYGVLTLKNLKLKYKDLSLNEIQCRLYAGCDKFISSNGGLGILASYFGGENIIFSKACQELNPSVNSFNHWYPKFSKAIIKVVRNEDNLIDIVKMKWMDCKPLINIIITTKGSPDRFHDCMSSIYNQSYKNINIIIGIGDELSRRYVQGHSCTIVELYDTKYDNNQYELIDYASAGYIIHVDDSSVLNSNFISNIADIIISDNPEIVVCSSFDALGNISIYDMCYKSSSLSALMKNHISFSILNKNFIKDVTISVLSYCHDMNPVQKQKPPLVILITCDDSHTSIDQCLSSILNAVDIVDFEVKVIVGTYITNDNIRDDVYKYEHCFEFYRVVCEDKSILLNSLLSIIKREDSLILYLSANSILSSKILDTIYKNAYSFVLEFGLNFLLEIDSINVTTADYERALSKNSRDITMLRILDLIKKNDYDAAISYLLDIIITGEPDVFVYDFLKKIADYRVIIQSPSSDNIICGNDDLSYICSYGLLKRFGFFNRGVEKPNLDFKKRISQNIKNGILLRDAPILNILDSEKILNCTHEMVQKVSATFVNNSASKAIIKNVNIYL</sequence>
<accession>A0ABQ6PHP1</accession>
<dbReference type="Proteomes" id="UP001628164">
    <property type="component" value="Unassembled WGS sequence"/>
</dbReference>
<dbReference type="SUPFAM" id="SSF53448">
    <property type="entry name" value="Nucleotide-diphospho-sugar transferases"/>
    <property type="match status" value="1"/>
</dbReference>
<name>A0ABQ6PHP1_9GAMM</name>
<comment type="caution">
    <text evidence="1">The sequence shown here is derived from an EMBL/GenBank/DDBJ whole genome shotgun (WGS) entry which is preliminary data.</text>
</comment>
<organism evidence="1 2">
    <name type="scientific">Francisella sciaenopsi</name>
    <dbReference type="NCBI Taxonomy" id="3055034"/>
    <lineage>
        <taxon>Bacteria</taxon>
        <taxon>Pseudomonadati</taxon>
        <taxon>Pseudomonadota</taxon>
        <taxon>Gammaproteobacteria</taxon>
        <taxon>Thiotrichales</taxon>
        <taxon>Francisellaceae</taxon>
        <taxon>Francisella</taxon>
    </lineage>
</organism>